<evidence type="ECO:0000256" key="3">
    <source>
        <dbReference type="ARBA" id="ARBA00022448"/>
    </source>
</evidence>
<evidence type="ECO:0000313" key="14">
    <source>
        <dbReference type="Proteomes" id="UP000747542"/>
    </source>
</evidence>
<evidence type="ECO:0000256" key="6">
    <source>
        <dbReference type="ARBA" id="ARBA00022989"/>
    </source>
</evidence>
<keyword evidence="14" id="KW-1185">Reference proteome</keyword>
<dbReference type="EMBL" id="JAHLQT010047199">
    <property type="protein sequence ID" value="KAG7153319.1"/>
    <property type="molecule type" value="Genomic_DNA"/>
</dbReference>
<evidence type="ECO:0000256" key="11">
    <source>
        <dbReference type="RuleBase" id="RU362091"/>
    </source>
</evidence>
<evidence type="ECO:0000256" key="1">
    <source>
        <dbReference type="ARBA" id="ARBA00004651"/>
    </source>
</evidence>
<name>A0A8J5MFU9_HOMAM</name>
<dbReference type="AlphaFoldDB" id="A0A8J5MFU9"/>
<keyword evidence="9" id="KW-0472">Membrane</keyword>
<feature type="compositionally biased region" description="Polar residues" evidence="12">
    <location>
        <begin position="284"/>
        <end position="302"/>
    </location>
</feature>
<dbReference type="InterPro" id="IPR038377">
    <property type="entry name" value="Na/Glc_symporter_sf"/>
</dbReference>
<dbReference type="GO" id="GO:0005886">
    <property type="term" value="C:plasma membrane"/>
    <property type="evidence" value="ECO:0007669"/>
    <property type="project" value="UniProtKB-SubCell"/>
</dbReference>
<evidence type="ECO:0000256" key="9">
    <source>
        <dbReference type="ARBA" id="ARBA00023136"/>
    </source>
</evidence>
<dbReference type="Proteomes" id="UP000747542">
    <property type="component" value="Unassembled WGS sequence"/>
</dbReference>
<dbReference type="Gene3D" id="1.20.1730.10">
    <property type="entry name" value="Sodium/glucose cotransporter"/>
    <property type="match status" value="1"/>
</dbReference>
<keyword evidence="8" id="KW-0406">Ion transport</keyword>
<dbReference type="PROSITE" id="PS50283">
    <property type="entry name" value="NA_SOLUT_SYMP_3"/>
    <property type="match status" value="1"/>
</dbReference>
<dbReference type="Pfam" id="PF00474">
    <property type="entry name" value="SSF"/>
    <property type="match status" value="1"/>
</dbReference>
<evidence type="ECO:0000256" key="2">
    <source>
        <dbReference type="ARBA" id="ARBA00006434"/>
    </source>
</evidence>
<reference evidence="13" key="1">
    <citation type="journal article" date="2021" name="Sci. Adv.">
        <title>The American lobster genome reveals insights on longevity, neural, and immune adaptations.</title>
        <authorList>
            <person name="Polinski J.M."/>
            <person name="Zimin A.V."/>
            <person name="Clark K.F."/>
            <person name="Kohn A.B."/>
            <person name="Sadowski N."/>
            <person name="Timp W."/>
            <person name="Ptitsyn A."/>
            <person name="Khanna P."/>
            <person name="Romanova D.Y."/>
            <person name="Williams P."/>
            <person name="Greenwood S.J."/>
            <person name="Moroz L.L."/>
            <person name="Walt D.R."/>
            <person name="Bodnar A.G."/>
        </authorList>
    </citation>
    <scope>NUCLEOTIDE SEQUENCE</scope>
    <source>
        <strain evidence="13">GMGI-L3</strain>
    </source>
</reference>
<keyword evidence="5" id="KW-0812">Transmembrane</keyword>
<keyword evidence="10" id="KW-0739">Sodium transport</keyword>
<feature type="region of interest" description="Disordered" evidence="12">
    <location>
        <begin position="284"/>
        <end position="312"/>
    </location>
</feature>
<dbReference type="PANTHER" id="PTHR42985:SF40">
    <property type="entry name" value="LD47995P-RELATED"/>
    <property type="match status" value="1"/>
</dbReference>
<comment type="subcellular location">
    <subcellularLocation>
        <location evidence="1">Cell membrane</location>
        <topology evidence="1">Multi-pass membrane protein</topology>
    </subcellularLocation>
</comment>
<evidence type="ECO:0000256" key="10">
    <source>
        <dbReference type="ARBA" id="ARBA00023201"/>
    </source>
</evidence>
<evidence type="ECO:0000256" key="8">
    <source>
        <dbReference type="ARBA" id="ARBA00023065"/>
    </source>
</evidence>
<protein>
    <submittedName>
        <fullName evidence="13">Sodium-coupled monocarboxylate transporter 1-like 2</fullName>
    </submittedName>
</protein>
<dbReference type="GO" id="GO:0015293">
    <property type="term" value="F:symporter activity"/>
    <property type="evidence" value="ECO:0007669"/>
    <property type="project" value="TreeGrafter"/>
</dbReference>
<comment type="similarity">
    <text evidence="2 11">Belongs to the sodium:solute symporter (SSF) (TC 2.A.21) family.</text>
</comment>
<dbReference type="PANTHER" id="PTHR42985">
    <property type="entry name" value="SODIUM-COUPLED MONOCARBOXYLATE TRANSPORTER"/>
    <property type="match status" value="1"/>
</dbReference>
<accession>A0A8J5MFU9</accession>
<evidence type="ECO:0000256" key="4">
    <source>
        <dbReference type="ARBA" id="ARBA00022475"/>
    </source>
</evidence>
<evidence type="ECO:0000256" key="12">
    <source>
        <dbReference type="SAM" id="MobiDB-lite"/>
    </source>
</evidence>
<keyword evidence="6" id="KW-1133">Transmembrane helix</keyword>
<evidence type="ECO:0000256" key="5">
    <source>
        <dbReference type="ARBA" id="ARBA00022692"/>
    </source>
</evidence>
<keyword evidence="7" id="KW-0915">Sodium</keyword>
<evidence type="ECO:0000313" key="13">
    <source>
        <dbReference type="EMBL" id="KAG7153319.1"/>
    </source>
</evidence>
<dbReference type="InterPro" id="IPR001734">
    <property type="entry name" value="Na/solute_symporter"/>
</dbReference>
<proteinExistence type="inferred from homology"/>
<dbReference type="GO" id="GO:0006814">
    <property type="term" value="P:sodium ion transport"/>
    <property type="evidence" value="ECO:0007669"/>
    <property type="project" value="UniProtKB-KW"/>
</dbReference>
<evidence type="ECO:0000256" key="7">
    <source>
        <dbReference type="ARBA" id="ARBA00023053"/>
    </source>
</evidence>
<keyword evidence="3" id="KW-0813">Transport</keyword>
<dbReference type="InterPro" id="IPR051163">
    <property type="entry name" value="Sodium:Solute_Symporter_SSF"/>
</dbReference>
<organism evidence="13 14">
    <name type="scientific">Homarus americanus</name>
    <name type="common">American lobster</name>
    <dbReference type="NCBI Taxonomy" id="6706"/>
    <lineage>
        <taxon>Eukaryota</taxon>
        <taxon>Metazoa</taxon>
        <taxon>Ecdysozoa</taxon>
        <taxon>Arthropoda</taxon>
        <taxon>Crustacea</taxon>
        <taxon>Multicrustacea</taxon>
        <taxon>Malacostraca</taxon>
        <taxon>Eumalacostraca</taxon>
        <taxon>Eucarida</taxon>
        <taxon>Decapoda</taxon>
        <taxon>Pleocyemata</taxon>
        <taxon>Astacidea</taxon>
        <taxon>Nephropoidea</taxon>
        <taxon>Nephropidae</taxon>
        <taxon>Homarus</taxon>
    </lineage>
</organism>
<keyword evidence="4" id="KW-1003">Cell membrane</keyword>
<sequence length="312" mass="33060">MDKLGHMQGMGGLFVAAVYGGVLSSMSSQANSIACIIWEDFLKDQPYFKTFSNTAATNTVKLLSAVTGILSVGCGLLSGQLGSLFNVAYSINGALKGPLDGVFLTGILVPWANKKGALAGLIISSTFNMWLVIGKFIQGGGTPPYLPLSTEGCLVNGSHPLLINSTTAYSFPNSPTTTVPSSYTSTGINPVASTHNPQIEAIDVSSTSHTIYDISYCYSGIMGVIITMVISSLVSLCTGPVAPKNVNKKLVNLTCARLHHQLWQLLPNHDSYSNDMEDKVAPNLTTSASTGLDDVQQLTKKQTGSREDYPNL</sequence>
<gene>
    <name evidence="13" type="primary">Slc5A8-L2</name>
    <name evidence="13" type="ORF">Hamer_G010615</name>
</gene>
<comment type="caution">
    <text evidence="13">The sequence shown here is derived from an EMBL/GenBank/DDBJ whole genome shotgun (WGS) entry which is preliminary data.</text>
</comment>